<dbReference type="NCBIfam" id="TIGR00229">
    <property type="entry name" value="sensory_box"/>
    <property type="match status" value="1"/>
</dbReference>
<dbReference type="Gene3D" id="3.30.450.20">
    <property type="entry name" value="PAS domain"/>
    <property type="match status" value="1"/>
</dbReference>
<reference evidence="13" key="1">
    <citation type="submission" date="2016-01" db="EMBL/GenBank/DDBJ databases">
        <title>Draft genome of Chromobacterium sp. F49.</title>
        <authorList>
            <person name="Hong K.W."/>
        </authorList>
    </citation>
    <scope>NUCLEOTIDE SEQUENCE [LARGE SCALE GENOMIC DNA]</scope>
    <source>
        <strain evidence="13">CN10</strain>
    </source>
</reference>
<dbReference type="Pfam" id="PF13188">
    <property type="entry name" value="PAS_8"/>
    <property type="match status" value="1"/>
</dbReference>
<feature type="transmembrane region" description="Helical" evidence="9">
    <location>
        <begin position="270"/>
        <end position="294"/>
    </location>
</feature>
<dbReference type="EC" id="2.7.7.65" evidence="2"/>
<dbReference type="GO" id="GO:0005886">
    <property type="term" value="C:plasma membrane"/>
    <property type="evidence" value="ECO:0007669"/>
    <property type="project" value="UniProtKB-SubCell"/>
</dbReference>
<evidence type="ECO:0000256" key="1">
    <source>
        <dbReference type="ARBA" id="ARBA00004651"/>
    </source>
</evidence>
<keyword evidence="5 9" id="KW-1133">Transmembrane helix</keyword>
<keyword evidence="13" id="KW-1185">Reference proteome</keyword>
<dbReference type="GO" id="GO:0052621">
    <property type="term" value="F:diguanylate cyclase activity"/>
    <property type="evidence" value="ECO:0007669"/>
    <property type="project" value="UniProtKB-EC"/>
</dbReference>
<keyword evidence="4 9" id="KW-0812">Transmembrane</keyword>
<dbReference type="InterPro" id="IPR050469">
    <property type="entry name" value="Diguanylate_Cyclase"/>
</dbReference>
<name>A0A165FSI6_9NEIS</name>
<comment type="catalytic activity">
    <reaction evidence="7">
        <text>2 GTP = 3',3'-c-di-GMP + 2 diphosphate</text>
        <dbReference type="Rhea" id="RHEA:24898"/>
        <dbReference type="ChEBI" id="CHEBI:33019"/>
        <dbReference type="ChEBI" id="CHEBI:37565"/>
        <dbReference type="ChEBI" id="CHEBI:58805"/>
        <dbReference type="EC" id="2.7.7.65"/>
    </reaction>
</comment>
<accession>A0A165FSI6</accession>
<evidence type="ECO:0000256" key="7">
    <source>
        <dbReference type="ARBA" id="ARBA00034247"/>
    </source>
</evidence>
<dbReference type="AlphaFoldDB" id="A0A165FSI6"/>
<dbReference type="GO" id="GO:0043709">
    <property type="term" value="P:cell adhesion involved in single-species biofilm formation"/>
    <property type="evidence" value="ECO:0007669"/>
    <property type="project" value="TreeGrafter"/>
</dbReference>
<dbReference type="Pfam" id="PF05231">
    <property type="entry name" value="MASE1"/>
    <property type="match status" value="1"/>
</dbReference>
<dbReference type="InterPro" id="IPR029787">
    <property type="entry name" value="Nucleotide_cyclase"/>
</dbReference>
<comment type="caution">
    <text evidence="12">The sequence shown here is derived from an EMBL/GenBank/DDBJ whole genome shotgun (WGS) entry which is preliminary data.</text>
</comment>
<evidence type="ECO:0000256" key="6">
    <source>
        <dbReference type="ARBA" id="ARBA00023136"/>
    </source>
</evidence>
<feature type="domain" description="GGDEF" evidence="11">
    <location>
        <begin position="499"/>
        <end position="633"/>
    </location>
</feature>
<evidence type="ECO:0000256" key="4">
    <source>
        <dbReference type="ARBA" id="ARBA00022692"/>
    </source>
</evidence>
<evidence type="ECO:0000256" key="5">
    <source>
        <dbReference type="ARBA" id="ARBA00022989"/>
    </source>
</evidence>
<feature type="transmembrane region" description="Helical" evidence="9">
    <location>
        <begin position="157"/>
        <end position="178"/>
    </location>
</feature>
<dbReference type="InterPro" id="IPR000700">
    <property type="entry name" value="PAS-assoc_C"/>
</dbReference>
<feature type="transmembrane region" description="Helical" evidence="9">
    <location>
        <begin position="82"/>
        <end position="100"/>
    </location>
</feature>
<evidence type="ECO:0000259" key="11">
    <source>
        <dbReference type="PROSITE" id="PS50887"/>
    </source>
</evidence>
<proteinExistence type="predicted"/>
<keyword evidence="3" id="KW-1003">Cell membrane</keyword>
<feature type="transmembrane region" description="Helical" evidence="9">
    <location>
        <begin position="116"/>
        <end position="137"/>
    </location>
</feature>
<dbReference type="SUPFAM" id="SSF55073">
    <property type="entry name" value="Nucleotide cyclase"/>
    <property type="match status" value="1"/>
</dbReference>
<dbReference type="InterPro" id="IPR035965">
    <property type="entry name" value="PAS-like_dom_sf"/>
</dbReference>
<evidence type="ECO:0000256" key="2">
    <source>
        <dbReference type="ARBA" id="ARBA00012528"/>
    </source>
</evidence>
<dbReference type="SUPFAM" id="SSF55785">
    <property type="entry name" value="PYP-like sensor domain (PAS domain)"/>
    <property type="match status" value="1"/>
</dbReference>
<dbReference type="GO" id="GO:1902201">
    <property type="term" value="P:negative regulation of bacterial-type flagellum-dependent cell motility"/>
    <property type="evidence" value="ECO:0007669"/>
    <property type="project" value="TreeGrafter"/>
</dbReference>
<dbReference type="InterPro" id="IPR000014">
    <property type="entry name" value="PAS"/>
</dbReference>
<dbReference type="Gene3D" id="3.30.70.270">
    <property type="match status" value="1"/>
</dbReference>
<dbReference type="InterPro" id="IPR007895">
    <property type="entry name" value="MASE1"/>
</dbReference>
<gene>
    <name evidence="12" type="ORF">AVW16_07115</name>
</gene>
<sequence>MQARAGWPRYAVVPLVAVAYWAIGLFGMHYFARHGLMPAPIWLPSALAFAAAWRFGAAGLAGLFAGSMAINAVSQTQGLADALTLSVANVLGPWLGVALLKRRVGDRPPFFSTRDVWHFLWTAVGLAALVSALGGALVLSDGGMRLTPDFLWVMLRWWLSDASGTLLFAPAMMLWLLPLQRPDLLPRIALAERVLLALVVLALSFLVLGLLSNPSGLYSGLPYLLLLPISWAAARVPLRDAHLLASLVSVLAIVGAVGERGAFFVDSNSQALTAAGLMIVSQTVILLVVGALVMERRLAEDRLRVANQSLEEKVGERTRQLVESEARFKLVADAAPFPMVMNRLADGGVIYANPRAEALFGIRLDAARPLFVQDFHVDPARRDEVAALLQARGRVDEFEVELVDGAGRRFWALLSCQAVTLDGRRHALTGVNDISERKALEERLHAANAALRRQVEEIESLQQGLKEQAVRDPLTGLFNRRYLDESIDRVLAHFAALSRPVSLMMLDVDHFKQINDCHGHGAGDRVLSSLGALLSDRFRSGDIVCRYGGEEFLAVMPGSTLTDARIKCERLREELQRTPVLLPDGVSLGLTVSIGVAAMPDHGDDAESLIHAADTALYAAKSGGRNRVCAAEPYNWRMASRHDA</sequence>
<dbReference type="InterPro" id="IPR000160">
    <property type="entry name" value="GGDEF_dom"/>
</dbReference>
<evidence type="ECO:0000313" key="12">
    <source>
        <dbReference type="EMBL" id="KZE34075.1"/>
    </source>
</evidence>
<feature type="transmembrane region" description="Helical" evidence="9">
    <location>
        <begin position="241"/>
        <end position="258"/>
    </location>
</feature>
<keyword evidence="8" id="KW-0175">Coiled coil</keyword>
<dbReference type="Proteomes" id="UP000076625">
    <property type="component" value="Unassembled WGS sequence"/>
</dbReference>
<dbReference type="PANTHER" id="PTHR45138">
    <property type="entry name" value="REGULATORY COMPONENTS OF SENSORY TRANSDUCTION SYSTEM"/>
    <property type="match status" value="1"/>
</dbReference>
<dbReference type="CDD" id="cd00130">
    <property type="entry name" value="PAS"/>
    <property type="match status" value="1"/>
</dbReference>
<keyword evidence="6 9" id="KW-0472">Membrane</keyword>
<feature type="transmembrane region" description="Helical" evidence="9">
    <location>
        <begin position="190"/>
        <end position="211"/>
    </location>
</feature>
<dbReference type="SMART" id="SM00267">
    <property type="entry name" value="GGDEF"/>
    <property type="match status" value="1"/>
</dbReference>
<dbReference type="PROSITE" id="PS50887">
    <property type="entry name" value="GGDEF"/>
    <property type="match status" value="1"/>
</dbReference>
<dbReference type="FunFam" id="3.30.70.270:FF:000001">
    <property type="entry name" value="Diguanylate cyclase domain protein"/>
    <property type="match status" value="1"/>
</dbReference>
<dbReference type="OrthoDB" id="8522032at2"/>
<comment type="subcellular location">
    <subcellularLocation>
        <location evidence="1">Cell membrane</location>
        <topology evidence="1">Multi-pass membrane protein</topology>
    </subcellularLocation>
</comment>
<feature type="domain" description="PAC" evidence="10">
    <location>
        <begin position="396"/>
        <end position="446"/>
    </location>
</feature>
<dbReference type="EMBL" id="LQQU01000010">
    <property type="protein sequence ID" value="KZE34075.1"/>
    <property type="molecule type" value="Genomic_DNA"/>
</dbReference>
<organism evidence="12 13">
    <name type="scientific">Crenobacter luteus</name>
    <dbReference type="NCBI Taxonomy" id="1452487"/>
    <lineage>
        <taxon>Bacteria</taxon>
        <taxon>Pseudomonadati</taxon>
        <taxon>Pseudomonadota</taxon>
        <taxon>Betaproteobacteria</taxon>
        <taxon>Neisseriales</taxon>
        <taxon>Neisseriaceae</taxon>
        <taxon>Crenobacter</taxon>
    </lineage>
</organism>
<dbReference type="CDD" id="cd01949">
    <property type="entry name" value="GGDEF"/>
    <property type="match status" value="1"/>
</dbReference>
<dbReference type="NCBIfam" id="TIGR00254">
    <property type="entry name" value="GGDEF"/>
    <property type="match status" value="1"/>
</dbReference>
<evidence type="ECO:0000259" key="10">
    <source>
        <dbReference type="PROSITE" id="PS50113"/>
    </source>
</evidence>
<dbReference type="STRING" id="1452487.AVW16_07115"/>
<dbReference type="PANTHER" id="PTHR45138:SF9">
    <property type="entry name" value="DIGUANYLATE CYCLASE DGCM-RELATED"/>
    <property type="match status" value="1"/>
</dbReference>
<protein>
    <recommendedName>
        <fullName evidence="2">diguanylate cyclase</fullName>
        <ecNumber evidence="2">2.7.7.65</ecNumber>
    </recommendedName>
</protein>
<evidence type="ECO:0000256" key="8">
    <source>
        <dbReference type="SAM" id="Coils"/>
    </source>
</evidence>
<dbReference type="PROSITE" id="PS50113">
    <property type="entry name" value="PAC"/>
    <property type="match status" value="1"/>
</dbReference>
<feature type="coiled-coil region" evidence="8">
    <location>
        <begin position="437"/>
        <end position="468"/>
    </location>
</feature>
<dbReference type="Pfam" id="PF00990">
    <property type="entry name" value="GGDEF"/>
    <property type="match status" value="1"/>
</dbReference>
<evidence type="ECO:0000313" key="13">
    <source>
        <dbReference type="Proteomes" id="UP000076625"/>
    </source>
</evidence>
<evidence type="ECO:0000256" key="3">
    <source>
        <dbReference type="ARBA" id="ARBA00022475"/>
    </source>
</evidence>
<dbReference type="InterPro" id="IPR043128">
    <property type="entry name" value="Rev_trsase/Diguanyl_cyclase"/>
</dbReference>
<feature type="transmembrane region" description="Helical" evidence="9">
    <location>
        <begin position="12"/>
        <end position="31"/>
    </location>
</feature>
<feature type="transmembrane region" description="Helical" evidence="9">
    <location>
        <begin position="43"/>
        <end position="70"/>
    </location>
</feature>
<evidence type="ECO:0000256" key="9">
    <source>
        <dbReference type="SAM" id="Phobius"/>
    </source>
</evidence>